<dbReference type="Proteomes" id="UP000676506">
    <property type="component" value="Chromosome 2"/>
</dbReference>
<keyword evidence="7" id="KW-0699">rRNA-binding</keyword>
<dbReference type="EMBL" id="CP072649">
    <property type="protein sequence ID" value="QUW04523.1"/>
    <property type="molecule type" value="Genomic_DNA"/>
</dbReference>
<comment type="subunit">
    <text evidence="6 7">Part of the 30S ribosomal subunit. Contacts proteins S3 and S10.</text>
</comment>
<proteinExistence type="inferred from homology"/>
<dbReference type="InterPro" id="IPR018271">
    <property type="entry name" value="Ribosomal_uS14_CS"/>
</dbReference>
<reference evidence="8 9" key="1">
    <citation type="submission" date="2021-03" db="EMBL/GenBank/DDBJ databases">
        <title>Genomic and phenotypic characterization of Chloracidobacterium isolates provides evidence for multiple species.</title>
        <authorList>
            <person name="Saini M.K."/>
            <person name="Costas A.M.G."/>
            <person name="Tank M."/>
            <person name="Bryant D.A."/>
        </authorList>
    </citation>
    <scope>NUCLEOTIDE SEQUENCE [LARGE SCALE GENOMIC DNA]</scope>
    <source>
        <strain evidence="8 9">BV2-C</strain>
    </source>
</reference>
<gene>
    <name evidence="7 8" type="primary">rpsN</name>
    <name evidence="8" type="ORF">J8C06_12090</name>
</gene>
<dbReference type="GO" id="GO:0005840">
    <property type="term" value="C:ribosome"/>
    <property type="evidence" value="ECO:0007669"/>
    <property type="project" value="UniProtKB-KW"/>
</dbReference>
<evidence type="ECO:0000256" key="6">
    <source>
        <dbReference type="ARBA" id="ARBA00047110"/>
    </source>
</evidence>
<comment type="function">
    <text evidence="1 7">Binds 16S rRNA, required for the assembly of 30S particles and may also be responsible for determining the conformation of the 16S rRNA at the A site.</text>
</comment>
<evidence type="ECO:0000256" key="1">
    <source>
        <dbReference type="ARBA" id="ARBA00003686"/>
    </source>
</evidence>
<keyword evidence="7" id="KW-0694">RNA-binding</keyword>
<accession>A0ABX8BC60</accession>
<evidence type="ECO:0000256" key="3">
    <source>
        <dbReference type="ARBA" id="ARBA00022980"/>
    </source>
</evidence>
<evidence type="ECO:0000256" key="5">
    <source>
        <dbReference type="ARBA" id="ARBA00035167"/>
    </source>
</evidence>
<dbReference type="Pfam" id="PF00253">
    <property type="entry name" value="Ribosomal_S14"/>
    <property type="match status" value="1"/>
</dbReference>
<evidence type="ECO:0000256" key="7">
    <source>
        <dbReference type="HAMAP-Rule" id="MF_00537"/>
    </source>
</evidence>
<dbReference type="Gene3D" id="1.10.287.1480">
    <property type="match status" value="1"/>
</dbReference>
<dbReference type="PANTHER" id="PTHR19836:SF19">
    <property type="entry name" value="SMALL RIBOSOMAL SUBUNIT PROTEIN US14M"/>
    <property type="match status" value="1"/>
</dbReference>
<keyword evidence="4 7" id="KW-0687">Ribonucleoprotein</keyword>
<name>A0ABX8BC60_9BACT</name>
<protein>
    <recommendedName>
        <fullName evidence="5 7">Small ribosomal subunit protein uS14</fullName>
    </recommendedName>
</protein>
<keyword evidence="9" id="KW-1185">Reference proteome</keyword>
<evidence type="ECO:0000256" key="2">
    <source>
        <dbReference type="ARBA" id="ARBA00009083"/>
    </source>
</evidence>
<dbReference type="PANTHER" id="PTHR19836">
    <property type="entry name" value="30S RIBOSOMAL PROTEIN S14"/>
    <property type="match status" value="1"/>
</dbReference>
<dbReference type="HAMAP" id="MF_00537">
    <property type="entry name" value="Ribosomal_uS14_1"/>
    <property type="match status" value="1"/>
</dbReference>
<sequence>MAKKSRIAKAEKIKRLVAKYAEKRAKLKEIIRNPNSTYEEREAAQYKLQDLPRNSSPVRVRNRCALTGRPRGYLRKFGLSRIKFRELALLGEIPGVKKASW</sequence>
<dbReference type="PROSITE" id="PS00527">
    <property type="entry name" value="RIBOSOMAL_S14"/>
    <property type="match status" value="1"/>
</dbReference>
<evidence type="ECO:0000313" key="9">
    <source>
        <dbReference type="Proteomes" id="UP000676506"/>
    </source>
</evidence>
<keyword evidence="3 7" id="KW-0689">Ribosomal protein</keyword>
<dbReference type="InterPro" id="IPR023036">
    <property type="entry name" value="Ribosomal_uS14_bac/plastid"/>
</dbReference>
<dbReference type="SUPFAM" id="SSF57716">
    <property type="entry name" value="Glucocorticoid receptor-like (DNA-binding domain)"/>
    <property type="match status" value="1"/>
</dbReference>
<dbReference type="RefSeq" id="WP_211430412.1">
    <property type="nucleotide sequence ID" value="NZ_CP072649.1"/>
</dbReference>
<evidence type="ECO:0000313" key="8">
    <source>
        <dbReference type="EMBL" id="QUW04523.1"/>
    </source>
</evidence>
<dbReference type="InterPro" id="IPR001209">
    <property type="entry name" value="Ribosomal_uS14"/>
</dbReference>
<evidence type="ECO:0000256" key="4">
    <source>
        <dbReference type="ARBA" id="ARBA00023274"/>
    </source>
</evidence>
<organism evidence="8 9">
    <name type="scientific">Chloracidobacterium validum</name>
    <dbReference type="NCBI Taxonomy" id="2821543"/>
    <lineage>
        <taxon>Bacteria</taxon>
        <taxon>Pseudomonadati</taxon>
        <taxon>Acidobacteriota</taxon>
        <taxon>Terriglobia</taxon>
        <taxon>Terriglobales</taxon>
        <taxon>Acidobacteriaceae</taxon>
        <taxon>Chloracidobacterium</taxon>
    </lineage>
</organism>
<comment type="similarity">
    <text evidence="2 7">Belongs to the universal ribosomal protein uS14 family.</text>
</comment>
<dbReference type="NCBIfam" id="NF006477">
    <property type="entry name" value="PRK08881.1"/>
    <property type="match status" value="1"/>
</dbReference>